<comment type="caution">
    <text evidence="1">The sequence shown here is derived from an EMBL/GenBank/DDBJ whole genome shotgun (WGS) entry which is preliminary data.</text>
</comment>
<gene>
    <name evidence="1" type="ORF">PMAYCL1PPCAC_10417</name>
</gene>
<evidence type="ECO:0000313" key="2">
    <source>
        <dbReference type="Proteomes" id="UP001328107"/>
    </source>
</evidence>
<organism evidence="1 2">
    <name type="scientific">Pristionchus mayeri</name>
    <dbReference type="NCBI Taxonomy" id="1317129"/>
    <lineage>
        <taxon>Eukaryota</taxon>
        <taxon>Metazoa</taxon>
        <taxon>Ecdysozoa</taxon>
        <taxon>Nematoda</taxon>
        <taxon>Chromadorea</taxon>
        <taxon>Rhabditida</taxon>
        <taxon>Rhabditina</taxon>
        <taxon>Diplogasteromorpha</taxon>
        <taxon>Diplogasteroidea</taxon>
        <taxon>Neodiplogasteridae</taxon>
        <taxon>Pristionchus</taxon>
    </lineage>
</organism>
<feature type="non-terminal residue" evidence="1">
    <location>
        <position position="164"/>
    </location>
</feature>
<dbReference type="AlphaFoldDB" id="A0AAN4ZFD3"/>
<proteinExistence type="predicted"/>
<evidence type="ECO:0000313" key="1">
    <source>
        <dbReference type="EMBL" id="GMR40222.1"/>
    </source>
</evidence>
<feature type="non-terminal residue" evidence="1">
    <location>
        <position position="1"/>
    </location>
</feature>
<sequence>TKRSTVYLDPFVHEEADERENIRRVHFLLLQQRHRIVGDVHQGSESMKDVGRVYYHESRDGPRFGRRQERVVNEVFADIEAVTTHVLEPLIIGIVESDVDVLVRLISSSLSIIDLLSGNNIVSEIFWIVVELGRHIAGVWLRRIVQITRGVGLIVLAALARHSA</sequence>
<dbReference type="EMBL" id="BTRK01000003">
    <property type="protein sequence ID" value="GMR40222.1"/>
    <property type="molecule type" value="Genomic_DNA"/>
</dbReference>
<dbReference type="Proteomes" id="UP001328107">
    <property type="component" value="Unassembled WGS sequence"/>
</dbReference>
<name>A0AAN4ZFD3_9BILA</name>
<keyword evidence="2" id="KW-1185">Reference proteome</keyword>
<protein>
    <submittedName>
        <fullName evidence="1">Uncharacterized protein</fullName>
    </submittedName>
</protein>
<accession>A0AAN4ZFD3</accession>
<reference evidence="2" key="1">
    <citation type="submission" date="2022-10" db="EMBL/GenBank/DDBJ databases">
        <title>Genome assembly of Pristionchus species.</title>
        <authorList>
            <person name="Yoshida K."/>
            <person name="Sommer R.J."/>
        </authorList>
    </citation>
    <scope>NUCLEOTIDE SEQUENCE [LARGE SCALE GENOMIC DNA]</scope>
    <source>
        <strain evidence="2">RS5460</strain>
    </source>
</reference>